<dbReference type="EMBL" id="JABZMK010000082">
    <property type="protein sequence ID" value="MBF1130008.1"/>
    <property type="molecule type" value="Genomic_DNA"/>
</dbReference>
<gene>
    <name evidence="1" type="ORF">HXL70_08225</name>
</gene>
<comment type="caution">
    <text evidence="1">The sequence shown here is derived from an EMBL/GenBank/DDBJ whole genome shotgun (WGS) entry which is preliminary data.</text>
</comment>
<proteinExistence type="predicted"/>
<evidence type="ECO:0000313" key="2">
    <source>
        <dbReference type="Proteomes" id="UP000757890"/>
    </source>
</evidence>
<dbReference type="AlphaFoldDB" id="A0A6L6TQ21"/>
<evidence type="ECO:0000313" key="1">
    <source>
        <dbReference type="EMBL" id="MBF1130008.1"/>
    </source>
</evidence>
<accession>A0A6L6TQ21</accession>
<reference evidence="1" key="1">
    <citation type="submission" date="2020-04" db="EMBL/GenBank/DDBJ databases">
        <title>Deep metagenomics examines the oral microbiome during advanced dental caries in children, revealing novel taxa and co-occurrences with host molecules.</title>
        <authorList>
            <person name="Baker J.L."/>
            <person name="Morton J.T."/>
            <person name="Dinis M."/>
            <person name="Alvarez R."/>
            <person name="Tran N.C."/>
            <person name="Knight R."/>
            <person name="Edlund A."/>
        </authorList>
    </citation>
    <scope>NUCLEOTIDE SEQUENCE</scope>
    <source>
        <strain evidence="1">JCVI_32_bin.14</strain>
    </source>
</reference>
<name>A0A6L6TQ21_9FIRM</name>
<sequence length="61" mass="6950">MTVQKKQAFGRILRHRLDAAKLFPNLGEKGKDFTDYIQGAPVTKSELARHAERIRLSLVTK</sequence>
<organism evidence="1 2">
    <name type="scientific">Dialister invisus</name>
    <dbReference type="NCBI Taxonomy" id="218538"/>
    <lineage>
        <taxon>Bacteria</taxon>
        <taxon>Bacillati</taxon>
        <taxon>Bacillota</taxon>
        <taxon>Negativicutes</taxon>
        <taxon>Veillonellales</taxon>
        <taxon>Veillonellaceae</taxon>
        <taxon>Dialister</taxon>
    </lineage>
</organism>
<protein>
    <submittedName>
        <fullName evidence="1">Uncharacterized protein</fullName>
    </submittedName>
</protein>
<dbReference type="Proteomes" id="UP000757890">
    <property type="component" value="Unassembled WGS sequence"/>
</dbReference>
<dbReference type="RefSeq" id="WP_022027719.1">
    <property type="nucleotide sequence ID" value="NZ_CAJPSS010000068.1"/>
</dbReference>